<evidence type="ECO:0000313" key="2">
    <source>
        <dbReference type="WBParaSite" id="L893_g9816.t1"/>
    </source>
</evidence>
<accession>A0A1I8AVZ5</accession>
<dbReference type="AlphaFoldDB" id="A0A1I8AVZ5"/>
<protein>
    <submittedName>
        <fullName evidence="2">RanBD1 domain-containing protein</fullName>
    </submittedName>
</protein>
<organism evidence="1 2">
    <name type="scientific">Steinernema glaseri</name>
    <dbReference type="NCBI Taxonomy" id="37863"/>
    <lineage>
        <taxon>Eukaryota</taxon>
        <taxon>Metazoa</taxon>
        <taxon>Ecdysozoa</taxon>
        <taxon>Nematoda</taxon>
        <taxon>Chromadorea</taxon>
        <taxon>Rhabditida</taxon>
        <taxon>Tylenchina</taxon>
        <taxon>Panagrolaimomorpha</taxon>
        <taxon>Strongyloidoidea</taxon>
        <taxon>Steinernematidae</taxon>
        <taxon>Steinernema</taxon>
    </lineage>
</organism>
<name>A0A1I8AVZ5_9BILA</name>
<sequence length="178" mass="19864">MNPTPSCASWTSESDDEEKIWAENDFAVLSEVSTDDECLAERKKTGVLVPARKEFLEMMSTPPWNARRPNLNAPLAVRTLVEAQTQVFVAFKERLDRSVTESKLLMWGSRKPDFDVQFFISPKTAHVTKIVATACCLETVSHGHWVWGAQKPAQGDRTTTKIKAESVEGGRLLLASAR</sequence>
<evidence type="ECO:0000313" key="1">
    <source>
        <dbReference type="Proteomes" id="UP000095287"/>
    </source>
</evidence>
<dbReference type="WBParaSite" id="L893_g9816.t1">
    <property type="protein sequence ID" value="L893_g9816.t1"/>
    <property type="gene ID" value="L893_g9816"/>
</dbReference>
<reference evidence="2" key="1">
    <citation type="submission" date="2016-11" db="UniProtKB">
        <authorList>
            <consortium name="WormBaseParasite"/>
        </authorList>
    </citation>
    <scope>IDENTIFICATION</scope>
</reference>
<dbReference type="Proteomes" id="UP000095287">
    <property type="component" value="Unplaced"/>
</dbReference>
<proteinExistence type="predicted"/>
<keyword evidence="1" id="KW-1185">Reference proteome</keyword>